<dbReference type="Gene3D" id="3.40.50.1820">
    <property type="entry name" value="alpha/beta hydrolase"/>
    <property type="match status" value="1"/>
</dbReference>
<dbReference type="EMBL" id="SLXH01000005">
    <property type="protein sequence ID" value="TCP19399.1"/>
    <property type="molecule type" value="Genomic_DNA"/>
</dbReference>
<comment type="caution">
    <text evidence="1">The sequence shown here is derived from an EMBL/GenBank/DDBJ whole genome shotgun (WGS) entry which is preliminary data.</text>
</comment>
<name>A0A4R2NDQ7_9BURK</name>
<dbReference type="GO" id="GO:0016787">
    <property type="term" value="F:hydrolase activity"/>
    <property type="evidence" value="ECO:0007669"/>
    <property type="project" value="InterPro"/>
</dbReference>
<sequence>MKSALILTLPDWHGAGPDHWLSRWELLHGPQRLEQHDWQRPLRGDWSARLQETVIDSPRPVVLVAHGLGCILAAWWAAHSGQAHRVQAALLVAPTDTEAEDARQRLPGWAPIAQQPLPFAALLVASRNDPHCRFERAQALASAWGAGLVDGGACGHFDTAAALGDWPAGYALLASLKKD</sequence>
<protein>
    <recommendedName>
        <fullName evidence="3">Alpha/beta hydrolase</fullName>
    </recommendedName>
</protein>
<evidence type="ECO:0008006" key="3">
    <source>
        <dbReference type="Google" id="ProtNLM"/>
    </source>
</evidence>
<proteinExistence type="predicted"/>
<gene>
    <name evidence="1" type="ORF">EV674_10577</name>
</gene>
<reference evidence="1 2" key="1">
    <citation type="submission" date="2019-03" db="EMBL/GenBank/DDBJ databases">
        <title>Genomic Encyclopedia of Type Strains, Phase IV (KMG-IV): sequencing the most valuable type-strain genomes for metagenomic binning, comparative biology and taxonomic classification.</title>
        <authorList>
            <person name="Goeker M."/>
        </authorList>
    </citation>
    <scope>NUCLEOTIDE SEQUENCE [LARGE SCALE GENOMIC DNA]</scope>
    <source>
        <strain evidence="1 2">DSM 1837</strain>
    </source>
</reference>
<accession>A0A4R2NDQ7</accession>
<dbReference type="SUPFAM" id="SSF53474">
    <property type="entry name" value="alpha/beta-Hydrolases"/>
    <property type="match status" value="1"/>
</dbReference>
<dbReference type="InterPro" id="IPR029058">
    <property type="entry name" value="AB_hydrolase_fold"/>
</dbReference>
<keyword evidence="2" id="KW-1185">Reference proteome</keyword>
<dbReference type="InterPro" id="IPR010662">
    <property type="entry name" value="RBBP9/YdeN"/>
</dbReference>
<dbReference type="AlphaFoldDB" id="A0A4R2NDQ7"/>
<dbReference type="Pfam" id="PF06821">
    <property type="entry name" value="Ser_hydrolase"/>
    <property type="match status" value="1"/>
</dbReference>
<evidence type="ECO:0000313" key="1">
    <source>
        <dbReference type="EMBL" id="TCP19399.1"/>
    </source>
</evidence>
<dbReference type="RefSeq" id="WP_119012130.1">
    <property type="nucleotide sequence ID" value="NZ_QXNC01000003.1"/>
</dbReference>
<dbReference type="OrthoDB" id="9804993at2"/>
<dbReference type="Proteomes" id="UP000295182">
    <property type="component" value="Unassembled WGS sequence"/>
</dbReference>
<organism evidence="1 2">
    <name type="scientific">Simplicispira metamorpha</name>
    <dbReference type="NCBI Taxonomy" id="80881"/>
    <lineage>
        <taxon>Bacteria</taxon>
        <taxon>Pseudomonadati</taxon>
        <taxon>Pseudomonadota</taxon>
        <taxon>Betaproteobacteria</taxon>
        <taxon>Burkholderiales</taxon>
        <taxon>Comamonadaceae</taxon>
        <taxon>Simplicispira</taxon>
    </lineage>
</organism>
<evidence type="ECO:0000313" key="2">
    <source>
        <dbReference type="Proteomes" id="UP000295182"/>
    </source>
</evidence>